<dbReference type="SUPFAM" id="SSF53383">
    <property type="entry name" value="PLP-dependent transferases"/>
    <property type="match status" value="1"/>
</dbReference>
<evidence type="ECO:0000256" key="4">
    <source>
        <dbReference type="ARBA" id="ARBA00023125"/>
    </source>
</evidence>
<evidence type="ECO:0000256" key="5">
    <source>
        <dbReference type="ARBA" id="ARBA00023163"/>
    </source>
</evidence>
<dbReference type="InterPro" id="IPR051446">
    <property type="entry name" value="HTH_trans_reg/aminotransferase"/>
</dbReference>
<keyword evidence="4 7" id="KW-0238">DNA-binding</keyword>
<keyword evidence="3" id="KW-0805">Transcription regulation</keyword>
<dbReference type="InterPro" id="IPR036388">
    <property type="entry name" value="WH-like_DNA-bd_sf"/>
</dbReference>
<dbReference type="AlphaFoldDB" id="A0A7Z0CLH4"/>
<dbReference type="RefSeq" id="WP_179647288.1">
    <property type="nucleotide sequence ID" value="NZ_JACBZM010000001.1"/>
</dbReference>
<organism evidence="7 8">
    <name type="scientific">Nocardioides aromaticivorans</name>
    <dbReference type="NCBI Taxonomy" id="200618"/>
    <lineage>
        <taxon>Bacteria</taxon>
        <taxon>Bacillati</taxon>
        <taxon>Actinomycetota</taxon>
        <taxon>Actinomycetes</taxon>
        <taxon>Propionibacteriales</taxon>
        <taxon>Nocardioidaceae</taxon>
        <taxon>Nocardioides</taxon>
    </lineage>
</organism>
<dbReference type="PANTHER" id="PTHR46577:SF1">
    <property type="entry name" value="HTH-TYPE TRANSCRIPTIONAL REGULATORY PROTEIN GABR"/>
    <property type="match status" value="1"/>
</dbReference>
<dbReference type="GO" id="GO:0003677">
    <property type="term" value="F:DNA binding"/>
    <property type="evidence" value="ECO:0007669"/>
    <property type="project" value="UniProtKB-KW"/>
</dbReference>
<dbReference type="Gene3D" id="1.10.10.10">
    <property type="entry name" value="Winged helix-like DNA-binding domain superfamily/Winged helix DNA-binding domain"/>
    <property type="match status" value="1"/>
</dbReference>
<name>A0A7Z0CLH4_9ACTN</name>
<reference evidence="7 8" key="1">
    <citation type="submission" date="2020-07" db="EMBL/GenBank/DDBJ databases">
        <title>Sequencing the genomes of 1000 actinobacteria strains.</title>
        <authorList>
            <person name="Klenk H.-P."/>
        </authorList>
    </citation>
    <scope>NUCLEOTIDE SEQUENCE [LARGE SCALE GENOMIC DNA]</scope>
    <source>
        <strain evidence="7 8">DSM 15131</strain>
    </source>
</reference>
<protein>
    <submittedName>
        <fullName evidence="7">DNA-binding transcriptional MocR family regulator</fullName>
    </submittedName>
</protein>
<dbReference type="SUPFAM" id="SSF46785">
    <property type="entry name" value="Winged helix' DNA-binding domain"/>
    <property type="match status" value="1"/>
</dbReference>
<dbReference type="GO" id="GO:0030170">
    <property type="term" value="F:pyridoxal phosphate binding"/>
    <property type="evidence" value="ECO:0007669"/>
    <property type="project" value="InterPro"/>
</dbReference>
<dbReference type="InterPro" id="IPR004839">
    <property type="entry name" value="Aminotransferase_I/II_large"/>
</dbReference>
<dbReference type="PROSITE" id="PS50949">
    <property type="entry name" value="HTH_GNTR"/>
    <property type="match status" value="1"/>
</dbReference>
<keyword evidence="5" id="KW-0804">Transcription</keyword>
<dbReference type="CDD" id="cd07377">
    <property type="entry name" value="WHTH_GntR"/>
    <property type="match status" value="1"/>
</dbReference>
<dbReference type="Proteomes" id="UP000562045">
    <property type="component" value="Unassembled WGS sequence"/>
</dbReference>
<dbReference type="InterPro" id="IPR015424">
    <property type="entry name" value="PyrdxlP-dep_Trfase"/>
</dbReference>
<evidence type="ECO:0000256" key="3">
    <source>
        <dbReference type="ARBA" id="ARBA00023015"/>
    </source>
</evidence>
<evidence type="ECO:0000313" key="7">
    <source>
        <dbReference type="EMBL" id="NYI42943.1"/>
    </source>
</evidence>
<dbReference type="Pfam" id="PF00155">
    <property type="entry name" value="Aminotran_1_2"/>
    <property type="match status" value="1"/>
</dbReference>
<accession>A0A7Z0CLH4</accession>
<dbReference type="InterPro" id="IPR000524">
    <property type="entry name" value="Tscrpt_reg_HTH_GntR"/>
</dbReference>
<keyword evidence="2" id="KW-0663">Pyridoxal phosphate</keyword>
<comment type="caution">
    <text evidence="7">The sequence shown here is derived from an EMBL/GenBank/DDBJ whole genome shotgun (WGS) entry which is preliminary data.</text>
</comment>
<evidence type="ECO:0000259" key="6">
    <source>
        <dbReference type="PROSITE" id="PS50949"/>
    </source>
</evidence>
<evidence type="ECO:0000256" key="2">
    <source>
        <dbReference type="ARBA" id="ARBA00022898"/>
    </source>
</evidence>
<dbReference type="InterPro" id="IPR015421">
    <property type="entry name" value="PyrdxlP-dep_Trfase_major"/>
</dbReference>
<dbReference type="Pfam" id="PF00392">
    <property type="entry name" value="GntR"/>
    <property type="match status" value="1"/>
</dbReference>
<gene>
    <name evidence="7" type="ORF">BJ993_000023</name>
</gene>
<dbReference type="InterPro" id="IPR036390">
    <property type="entry name" value="WH_DNA-bd_sf"/>
</dbReference>
<dbReference type="GO" id="GO:0003700">
    <property type="term" value="F:DNA-binding transcription factor activity"/>
    <property type="evidence" value="ECO:0007669"/>
    <property type="project" value="InterPro"/>
</dbReference>
<feature type="domain" description="HTH gntR-type" evidence="6">
    <location>
        <begin position="18"/>
        <end position="86"/>
    </location>
</feature>
<evidence type="ECO:0000256" key="1">
    <source>
        <dbReference type="ARBA" id="ARBA00005384"/>
    </source>
</evidence>
<dbReference type="EMBL" id="JACBZM010000001">
    <property type="protein sequence ID" value="NYI42943.1"/>
    <property type="molecule type" value="Genomic_DNA"/>
</dbReference>
<dbReference type="CDD" id="cd00609">
    <property type="entry name" value="AAT_like"/>
    <property type="match status" value="1"/>
</dbReference>
<sequence>MPTPSKELISGIETRLAEPTSKGLAAAVGRAIRDGVLAPGDRLPPIRELAHELALSPTTVSAAWALLTRAGTLRTAGRRGTVVADTSAPRTGRYQQALEKPAAFPLDLSTGVPDEELLPALGGALQALTTAGTPHSYLDDPVLPELREVLLASWPYEPEALTVVDGAMDGLELVLRSRLQYGDRVVVEHPGFPPLLDLLEALGAVVVGVPLDSEGIEPGPLEDALAEPIAAVVLQPRAQNPTGASTSPARASVLADLLRDHDVLVVEDDSASALGGPAPVTLATHLPDQTVHLRSYSKSHGPDLRLAALSGPAPVVDGVRHLRQLGQGWSSRLLQRILLHLLTDPGSRAEVEAARVEYAARRTAFVDALAAEGVEVGGVEGLNVWVPVHDQEAALVRLASQGIGVAAGSPFQLLPDDPHVRVTCGLVREDLPAVAAAVAAAARTGGWGNRAR</sequence>
<dbReference type="Gene3D" id="3.40.640.10">
    <property type="entry name" value="Type I PLP-dependent aspartate aminotransferase-like (Major domain)"/>
    <property type="match status" value="1"/>
</dbReference>
<proteinExistence type="inferred from homology"/>
<dbReference type="SMART" id="SM00345">
    <property type="entry name" value="HTH_GNTR"/>
    <property type="match status" value="1"/>
</dbReference>
<dbReference type="PANTHER" id="PTHR46577">
    <property type="entry name" value="HTH-TYPE TRANSCRIPTIONAL REGULATORY PROTEIN GABR"/>
    <property type="match status" value="1"/>
</dbReference>
<evidence type="ECO:0000313" key="8">
    <source>
        <dbReference type="Proteomes" id="UP000562045"/>
    </source>
</evidence>
<comment type="similarity">
    <text evidence="1">In the C-terminal section; belongs to the class-I pyridoxal-phosphate-dependent aminotransferase family.</text>
</comment>